<sequence length="161" mass="18385">MAESDLVQFEDSSAFRLACLISIGKCSLNGVIHFGQYFARDRSSAVQITSFGSWVLFGVTRRAVLCVLFLTVTQQKIHGALVIFHVNFVLSYFDVVRVCCCFRSCFGEHRRCVSGLRKWYFSSSDLRVRRWPISRTVICSIAASYGFLHFRSPERCFGGRR</sequence>
<dbReference type="AlphaFoldDB" id="A0A1D1VDD8"/>
<dbReference type="EMBL" id="BDGG01000005">
    <property type="protein sequence ID" value="GAU98910.1"/>
    <property type="molecule type" value="Genomic_DNA"/>
</dbReference>
<evidence type="ECO:0000313" key="2">
    <source>
        <dbReference type="Proteomes" id="UP000186922"/>
    </source>
</evidence>
<proteinExistence type="predicted"/>
<comment type="caution">
    <text evidence="1">The sequence shown here is derived from an EMBL/GenBank/DDBJ whole genome shotgun (WGS) entry which is preliminary data.</text>
</comment>
<protein>
    <submittedName>
        <fullName evidence="1">Uncharacterized protein</fullName>
    </submittedName>
</protein>
<name>A0A1D1VDD8_RAMVA</name>
<dbReference type="Proteomes" id="UP000186922">
    <property type="component" value="Unassembled WGS sequence"/>
</dbReference>
<organism evidence="1 2">
    <name type="scientific">Ramazzottius varieornatus</name>
    <name type="common">Water bear</name>
    <name type="synonym">Tardigrade</name>
    <dbReference type="NCBI Taxonomy" id="947166"/>
    <lineage>
        <taxon>Eukaryota</taxon>
        <taxon>Metazoa</taxon>
        <taxon>Ecdysozoa</taxon>
        <taxon>Tardigrada</taxon>
        <taxon>Eutardigrada</taxon>
        <taxon>Parachela</taxon>
        <taxon>Hypsibioidea</taxon>
        <taxon>Ramazzottiidae</taxon>
        <taxon>Ramazzottius</taxon>
    </lineage>
</organism>
<keyword evidence="2" id="KW-1185">Reference proteome</keyword>
<reference evidence="1 2" key="1">
    <citation type="journal article" date="2016" name="Nat. Commun.">
        <title>Extremotolerant tardigrade genome and improved radiotolerance of human cultured cells by tardigrade-unique protein.</title>
        <authorList>
            <person name="Hashimoto T."/>
            <person name="Horikawa D.D."/>
            <person name="Saito Y."/>
            <person name="Kuwahara H."/>
            <person name="Kozuka-Hata H."/>
            <person name="Shin-I T."/>
            <person name="Minakuchi Y."/>
            <person name="Ohishi K."/>
            <person name="Motoyama A."/>
            <person name="Aizu T."/>
            <person name="Enomoto A."/>
            <person name="Kondo K."/>
            <person name="Tanaka S."/>
            <person name="Hara Y."/>
            <person name="Koshikawa S."/>
            <person name="Sagara H."/>
            <person name="Miura T."/>
            <person name="Yokobori S."/>
            <person name="Miyagawa K."/>
            <person name="Suzuki Y."/>
            <person name="Kubo T."/>
            <person name="Oyama M."/>
            <person name="Kohara Y."/>
            <person name="Fujiyama A."/>
            <person name="Arakawa K."/>
            <person name="Katayama T."/>
            <person name="Toyoda A."/>
            <person name="Kunieda T."/>
        </authorList>
    </citation>
    <scope>NUCLEOTIDE SEQUENCE [LARGE SCALE GENOMIC DNA]</scope>
    <source>
        <strain evidence="1 2">YOKOZUNA-1</strain>
    </source>
</reference>
<accession>A0A1D1VDD8</accession>
<gene>
    <name evidence="1" type="primary">RvY_09986-1</name>
    <name evidence="1" type="synonym">RvY_09986.1</name>
    <name evidence="1" type="ORF">RvY_09986</name>
</gene>
<evidence type="ECO:0000313" key="1">
    <source>
        <dbReference type="EMBL" id="GAU98910.1"/>
    </source>
</evidence>